<accession>A0A9P9IT15</accession>
<gene>
    <name evidence="3" type="ORF">B0J11DRAFT_221983</name>
</gene>
<name>A0A9P9IT15_9PLEO</name>
<keyword evidence="4" id="KW-1185">Reference proteome</keyword>
<feature type="region of interest" description="Disordered" evidence="1">
    <location>
        <begin position="102"/>
        <end position="238"/>
    </location>
</feature>
<protein>
    <submittedName>
        <fullName evidence="3">Uncharacterized protein</fullName>
    </submittedName>
</protein>
<dbReference type="OrthoDB" id="4160690at2759"/>
<sequence length="270" mass="26530">MVASRTLFAGLAAAACVSASALANEDAYFSALLKRQEPGTPAFNCHDNCGLAISLSRESSPCSNSRFLGSYANCIQCSGPDNYNIWRYYGFTLTPAGTSCGLETTPKSGKQPDVPPAGSSGPPGGVTGSSTGAGSSSAPPASSAPPSSTPRATSGTPPPATSGSQAPSTGAPAPSTGAPASSASTVGYPVSSSPSAHSVQSSAQSSTVKPVITSSPSISGVPHTSARNGTATFSATRSAPAQQSVNAAAGVEYNAVGFFGAMVMGVMYGM</sequence>
<dbReference type="EMBL" id="JAGMWT010000003">
    <property type="protein sequence ID" value="KAH7132272.1"/>
    <property type="molecule type" value="Genomic_DNA"/>
</dbReference>
<evidence type="ECO:0000256" key="2">
    <source>
        <dbReference type="SAM" id="SignalP"/>
    </source>
</evidence>
<feature type="compositionally biased region" description="Polar residues" evidence="1">
    <location>
        <begin position="225"/>
        <end position="238"/>
    </location>
</feature>
<feature type="chain" id="PRO_5040109585" evidence="2">
    <location>
        <begin position="24"/>
        <end position="270"/>
    </location>
</feature>
<dbReference type="AlphaFoldDB" id="A0A9P9IT15"/>
<organism evidence="3 4">
    <name type="scientific">Dendryphion nanum</name>
    <dbReference type="NCBI Taxonomy" id="256645"/>
    <lineage>
        <taxon>Eukaryota</taxon>
        <taxon>Fungi</taxon>
        <taxon>Dikarya</taxon>
        <taxon>Ascomycota</taxon>
        <taxon>Pezizomycotina</taxon>
        <taxon>Dothideomycetes</taxon>
        <taxon>Pleosporomycetidae</taxon>
        <taxon>Pleosporales</taxon>
        <taxon>Torulaceae</taxon>
        <taxon>Dendryphion</taxon>
    </lineage>
</organism>
<reference evidence="3" key="1">
    <citation type="journal article" date="2021" name="Nat. Commun.">
        <title>Genetic determinants of endophytism in the Arabidopsis root mycobiome.</title>
        <authorList>
            <person name="Mesny F."/>
            <person name="Miyauchi S."/>
            <person name="Thiergart T."/>
            <person name="Pickel B."/>
            <person name="Atanasova L."/>
            <person name="Karlsson M."/>
            <person name="Huettel B."/>
            <person name="Barry K.W."/>
            <person name="Haridas S."/>
            <person name="Chen C."/>
            <person name="Bauer D."/>
            <person name="Andreopoulos W."/>
            <person name="Pangilinan J."/>
            <person name="LaButti K."/>
            <person name="Riley R."/>
            <person name="Lipzen A."/>
            <person name="Clum A."/>
            <person name="Drula E."/>
            <person name="Henrissat B."/>
            <person name="Kohler A."/>
            <person name="Grigoriev I.V."/>
            <person name="Martin F.M."/>
            <person name="Hacquard S."/>
        </authorList>
    </citation>
    <scope>NUCLEOTIDE SEQUENCE</scope>
    <source>
        <strain evidence="3">MPI-CAGE-CH-0243</strain>
    </source>
</reference>
<evidence type="ECO:0000256" key="1">
    <source>
        <dbReference type="SAM" id="MobiDB-lite"/>
    </source>
</evidence>
<proteinExistence type="predicted"/>
<comment type="caution">
    <text evidence="3">The sequence shown here is derived from an EMBL/GenBank/DDBJ whole genome shotgun (WGS) entry which is preliminary data.</text>
</comment>
<feature type="compositionally biased region" description="Low complexity" evidence="1">
    <location>
        <begin position="128"/>
        <end position="206"/>
    </location>
</feature>
<feature type="signal peptide" evidence="2">
    <location>
        <begin position="1"/>
        <end position="23"/>
    </location>
</feature>
<dbReference type="Proteomes" id="UP000700596">
    <property type="component" value="Unassembled WGS sequence"/>
</dbReference>
<dbReference type="PROSITE" id="PS51257">
    <property type="entry name" value="PROKAR_LIPOPROTEIN"/>
    <property type="match status" value="1"/>
</dbReference>
<evidence type="ECO:0000313" key="3">
    <source>
        <dbReference type="EMBL" id="KAH7132272.1"/>
    </source>
</evidence>
<evidence type="ECO:0000313" key="4">
    <source>
        <dbReference type="Proteomes" id="UP000700596"/>
    </source>
</evidence>
<keyword evidence="2" id="KW-0732">Signal</keyword>